<comment type="caution">
    <text evidence="2">The sequence shown here is derived from an EMBL/GenBank/DDBJ whole genome shotgun (WGS) entry which is preliminary data.</text>
</comment>
<feature type="region of interest" description="Disordered" evidence="1">
    <location>
        <begin position="1"/>
        <end position="57"/>
    </location>
</feature>
<evidence type="ECO:0000313" key="2">
    <source>
        <dbReference type="EMBL" id="GAA1391218.1"/>
    </source>
</evidence>
<organism evidence="2 3">
    <name type="scientific">Kitasatospora putterlickiae</name>
    <dbReference type="NCBI Taxonomy" id="221725"/>
    <lineage>
        <taxon>Bacteria</taxon>
        <taxon>Bacillati</taxon>
        <taxon>Actinomycetota</taxon>
        <taxon>Actinomycetes</taxon>
        <taxon>Kitasatosporales</taxon>
        <taxon>Streptomycetaceae</taxon>
        <taxon>Kitasatospora</taxon>
    </lineage>
</organism>
<feature type="compositionally biased region" description="Basic and acidic residues" evidence="1">
    <location>
        <begin position="48"/>
        <end position="57"/>
    </location>
</feature>
<gene>
    <name evidence="2" type="ORF">GCM10009639_20850</name>
</gene>
<dbReference type="Proteomes" id="UP001499863">
    <property type="component" value="Unassembled WGS sequence"/>
</dbReference>
<evidence type="ECO:0000313" key="3">
    <source>
        <dbReference type="Proteomes" id="UP001499863"/>
    </source>
</evidence>
<feature type="compositionally biased region" description="Basic and acidic residues" evidence="1">
    <location>
        <begin position="13"/>
        <end position="22"/>
    </location>
</feature>
<accession>A0ABN1XVG3</accession>
<protein>
    <submittedName>
        <fullName evidence="2">Uncharacterized protein</fullName>
    </submittedName>
</protein>
<reference evidence="2 3" key="1">
    <citation type="journal article" date="2019" name="Int. J. Syst. Evol. Microbiol.">
        <title>The Global Catalogue of Microorganisms (GCM) 10K type strain sequencing project: providing services to taxonomists for standard genome sequencing and annotation.</title>
        <authorList>
            <consortium name="The Broad Institute Genomics Platform"/>
            <consortium name="The Broad Institute Genome Sequencing Center for Infectious Disease"/>
            <person name="Wu L."/>
            <person name="Ma J."/>
        </authorList>
    </citation>
    <scope>NUCLEOTIDE SEQUENCE [LARGE SCALE GENOMIC DNA]</scope>
    <source>
        <strain evidence="2 3">JCM 12393</strain>
    </source>
</reference>
<dbReference type="EMBL" id="BAAAKJ010000108">
    <property type="protein sequence ID" value="GAA1391218.1"/>
    <property type="molecule type" value="Genomic_DNA"/>
</dbReference>
<proteinExistence type="predicted"/>
<name>A0ABN1XVG3_9ACTN</name>
<sequence length="57" mass="6575">MELTGIANSAGEDEPRERDRPRPRSRRPSAGLDPWAEEPPPEKGSVLRFEERLERFT</sequence>
<evidence type="ECO:0000256" key="1">
    <source>
        <dbReference type="SAM" id="MobiDB-lite"/>
    </source>
</evidence>
<keyword evidence="3" id="KW-1185">Reference proteome</keyword>